<dbReference type="EMBL" id="LR216287">
    <property type="protein sequence ID" value="VFJ13743.1"/>
    <property type="molecule type" value="Genomic_DNA"/>
</dbReference>
<accession>A0A484IAE9</accession>
<gene>
    <name evidence="1" type="ORF">NFRAN_1421</name>
</gene>
<dbReference type="Pfam" id="PF20364">
    <property type="entry name" value="DUF6659"/>
    <property type="match status" value="1"/>
</dbReference>
<evidence type="ECO:0008006" key="3">
    <source>
        <dbReference type="Google" id="ProtNLM"/>
    </source>
</evidence>
<dbReference type="AlphaFoldDB" id="A0A484IAE9"/>
<keyword evidence="2" id="KW-1185">Reference proteome</keyword>
<evidence type="ECO:0000313" key="2">
    <source>
        <dbReference type="Proteomes" id="UP000294299"/>
    </source>
</evidence>
<protein>
    <recommendedName>
        <fullName evidence="3">Roadblock/LAMTOR2 domain-containing protein</fullName>
    </recommendedName>
</protein>
<dbReference type="RefSeq" id="WP_134483746.1">
    <property type="nucleotide sequence ID" value="NZ_LR216287.1"/>
</dbReference>
<dbReference type="Proteomes" id="UP000294299">
    <property type="component" value="Chromosome NFRAN"/>
</dbReference>
<dbReference type="OrthoDB" id="1734at2157"/>
<organism evidence="1 2">
    <name type="scientific">Candidatus Nitrosocosmicus franklandianus</name>
    <dbReference type="NCBI Taxonomy" id="1798806"/>
    <lineage>
        <taxon>Archaea</taxon>
        <taxon>Nitrososphaerota</taxon>
        <taxon>Nitrososphaeria</taxon>
        <taxon>Nitrososphaerales</taxon>
        <taxon>Nitrososphaeraceae</taxon>
        <taxon>Candidatus Nitrosocosmicus</taxon>
    </lineage>
</organism>
<sequence>MDYQKIIDAIFELNKDIRYAGFIDETGSLIVGGMRHGIDSIVDQPSEELYLTHTALRKSMRERFDDTMGKARFVYVEREKLSLLTFYLDKKMLLITLEPNMESQNVIDLAEDILDIVSGNKS</sequence>
<dbReference type="InterPro" id="IPR046600">
    <property type="entry name" value="DUF6659"/>
</dbReference>
<proteinExistence type="predicted"/>
<dbReference type="KEGG" id="nfn:NFRAN_1421"/>
<reference evidence="1 2" key="1">
    <citation type="submission" date="2019-02" db="EMBL/GenBank/DDBJ databases">
        <authorList>
            <person name="Lehtovirta-Morley E L."/>
        </authorList>
    </citation>
    <scope>NUCLEOTIDE SEQUENCE [LARGE SCALE GENOMIC DNA]</scope>
    <source>
        <strain evidence="1">NFRAN1</strain>
    </source>
</reference>
<dbReference type="GeneID" id="39420778"/>
<evidence type="ECO:0000313" key="1">
    <source>
        <dbReference type="EMBL" id="VFJ13743.1"/>
    </source>
</evidence>
<name>A0A484IAE9_9ARCH</name>